<protein>
    <submittedName>
        <fullName evidence="1">Uncharacterized protein</fullName>
    </submittedName>
</protein>
<dbReference type="RefSeq" id="WP_023164826.1">
    <property type="nucleotide sequence ID" value="NC_022590.1"/>
</dbReference>
<organism evidence="1">
    <name type="scientific">Brevibacterium sp. Ap13</name>
    <dbReference type="NCBI Taxonomy" id="1406197"/>
    <lineage>
        <taxon>Bacteria</taxon>
        <taxon>Bacillati</taxon>
        <taxon>Actinomycetota</taxon>
        <taxon>Actinomycetes</taxon>
        <taxon>Micrococcales</taxon>
        <taxon>Brevibacteriaceae</taxon>
        <taxon>Brevibacterium</taxon>
    </lineage>
</organism>
<dbReference type="AlphaFoldDB" id="U5NZB5"/>
<name>U5NZB5_9MICO</name>
<reference evidence="1" key="1">
    <citation type="journal article" date="2013" name="Genome Announc.">
        <title>Complete Genome Sequence of pAP13, a Large Linear Plasmid of a Brevibacterium Strain Isolated from a Saline Lake at 4,200 Meters above Sea Level in Argentina.</title>
        <authorList>
            <person name="Dib J.R."/>
            <person name="Schuldes J."/>
            <person name="Thurmer A."/>
            <person name="Farias M.E."/>
            <person name="Daniel R."/>
            <person name="Meinhardt F."/>
        </authorList>
    </citation>
    <scope>NUCLEOTIDE SEQUENCE</scope>
    <source>
        <strain evidence="1">Ap13</strain>
        <plasmid evidence="1">pAP13</plasmid>
    </source>
</reference>
<keyword evidence="1" id="KW-0614">Plasmid</keyword>
<geneLocation type="plasmid" evidence="1">
    <name>pAP13</name>
</geneLocation>
<proteinExistence type="predicted"/>
<dbReference type="EMBL" id="KF577590">
    <property type="protein sequence ID" value="AGY35389.1"/>
    <property type="molecule type" value="Genomic_DNA"/>
</dbReference>
<gene>
    <name evidence="1" type="ORF">AP13_p00800</name>
</gene>
<sequence length="80" mass="8784">MNTGGHTISAELERVIDAWLLMELRHEGQVDVDDTISIEISESCAAEIAQHPLAYYLESLPRFGPEVGIEVSVNTGKDQS</sequence>
<evidence type="ECO:0000313" key="1">
    <source>
        <dbReference type="EMBL" id="AGY35389.1"/>
    </source>
</evidence>
<accession>U5NZB5</accession>